<evidence type="ECO:0000313" key="3">
    <source>
        <dbReference type="Proteomes" id="UP000811609"/>
    </source>
</evidence>
<name>A0A8T1P6D9_CARIL</name>
<sequence length="158" mass="17936">MMIQSKKYSSGISSHQSTDIVAKMQQIHLCKADKVKPKVQHSFQNNSKMKVESVEITSRIKVQMASTNFEQSVKIRNVKTERIQHSNSSGHNSRNVGYQLMLPPKEPSKGQGQIIARPVKKSSNHHSGSCHTTRTSTKSSTRKEHTRTETRKQYYSKP</sequence>
<proteinExistence type="predicted"/>
<dbReference type="AlphaFoldDB" id="A0A8T1P6D9"/>
<dbReference type="EMBL" id="CM031818">
    <property type="protein sequence ID" value="KAG6639489.1"/>
    <property type="molecule type" value="Genomic_DNA"/>
</dbReference>
<feature type="compositionally biased region" description="Polar residues" evidence="1">
    <location>
        <begin position="85"/>
        <end position="96"/>
    </location>
</feature>
<dbReference type="Proteomes" id="UP000811609">
    <property type="component" value="Chromosome 10"/>
</dbReference>
<feature type="region of interest" description="Disordered" evidence="1">
    <location>
        <begin position="80"/>
        <end position="158"/>
    </location>
</feature>
<evidence type="ECO:0000256" key="1">
    <source>
        <dbReference type="SAM" id="MobiDB-lite"/>
    </source>
</evidence>
<keyword evidence="3" id="KW-1185">Reference proteome</keyword>
<organism evidence="2 3">
    <name type="scientific">Carya illinoinensis</name>
    <name type="common">Pecan</name>
    <dbReference type="NCBI Taxonomy" id="32201"/>
    <lineage>
        <taxon>Eukaryota</taxon>
        <taxon>Viridiplantae</taxon>
        <taxon>Streptophyta</taxon>
        <taxon>Embryophyta</taxon>
        <taxon>Tracheophyta</taxon>
        <taxon>Spermatophyta</taxon>
        <taxon>Magnoliopsida</taxon>
        <taxon>eudicotyledons</taxon>
        <taxon>Gunneridae</taxon>
        <taxon>Pentapetalae</taxon>
        <taxon>rosids</taxon>
        <taxon>fabids</taxon>
        <taxon>Fagales</taxon>
        <taxon>Juglandaceae</taxon>
        <taxon>Carya</taxon>
    </lineage>
</organism>
<comment type="caution">
    <text evidence="2">The sequence shown here is derived from an EMBL/GenBank/DDBJ whole genome shotgun (WGS) entry which is preliminary data.</text>
</comment>
<feature type="compositionally biased region" description="Basic and acidic residues" evidence="1">
    <location>
        <begin position="141"/>
        <end position="152"/>
    </location>
</feature>
<evidence type="ECO:0000313" key="2">
    <source>
        <dbReference type="EMBL" id="KAG6639489.1"/>
    </source>
</evidence>
<protein>
    <submittedName>
        <fullName evidence="2">Uncharacterized protein</fullName>
    </submittedName>
</protein>
<gene>
    <name evidence="2" type="ORF">CIPAW_10G104500</name>
</gene>
<reference evidence="2" key="1">
    <citation type="submission" date="2020-12" db="EMBL/GenBank/DDBJ databases">
        <title>WGS assembly of Carya illinoinensis cv. Pawnee.</title>
        <authorList>
            <person name="Platts A."/>
            <person name="Shu S."/>
            <person name="Wright S."/>
            <person name="Barry K."/>
            <person name="Edger P."/>
            <person name="Pires J.C."/>
            <person name="Schmutz J."/>
        </authorList>
    </citation>
    <scope>NUCLEOTIDE SEQUENCE</scope>
    <source>
        <tissue evidence="2">Leaf</tissue>
    </source>
</reference>
<accession>A0A8T1P6D9</accession>